<organism evidence="1 2">
    <name type="scientific">Streptomyces albus (strain ATCC 21838 / DSM 41398 / FERM P-419 / JCM 4703 / NBRC 107858)</name>
    <dbReference type="NCBI Taxonomy" id="1081613"/>
    <lineage>
        <taxon>Bacteria</taxon>
        <taxon>Bacillati</taxon>
        <taxon>Actinomycetota</taxon>
        <taxon>Actinomycetes</taxon>
        <taxon>Kitasatosporales</taxon>
        <taxon>Streptomycetaceae</taxon>
        <taxon>Streptomyces</taxon>
    </lineage>
</organism>
<dbReference type="GO" id="GO:0032259">
    <property type="term" value="P:methylation"/>
    <property type="evidence" value="ECO:0007669"/>
    <property type="project" value="UniProtKB-KW"/>
</dbReference>
<reference evidence="1 2" key="1">
    <citation type="submission" date="2015-01" db="EMBL/GenBank/DDBJ databases">
        <title>Enhanced salinomycin production by adjusting the supply of polyketide extender units in Streptomyce albus DSM 41398.</title>
        <authorList>
            <person name="Lu C."/>
        </authorList>
    </citation>
    <scope>NUCLEOTIDE SEQUENCE [LARGE SCALE GENOMIC DNA]</scope>
    <source>
        <strain evidence="2">ATCC 21838 / DSM 41398 / FERM P-419 / JCM 4703 / NBRC 107858</strain>
    </source>
</reference>
<dbReference type="KEGG" id="sals:SLNWT_3202"/>
<dbReference type="GO" id="GO:0008168">
    <property type="term" value="F:methyltransferase activity"/>
    <property type="evidence" value="ECO:0007669"/>
    <property type="project" value="UniProtKB-KW"/>
</dbReference>
<dbReference type="Proteomes" id="UP000031523">
    <property type="component" value="Chromosome"/>
</dbReference>
<sequence length="45" mass="5279">MWDEVEAACTWWTMNGQPAHERFGLTVTLRGQFAWLDTPEHSWSV</sequence>
<protein>
    <submittedName>
        <fullName evidence="1">Protein-L-isoaspartate O-methyltransferase 2</fullName>
    </submittedName>
</protein>
<evidence type="ECO:0000313" key="1">
    <source>
        <dbReference type="EMBL" id="AJE83578.1"/>
    </source>
</evidence>
<keyword evidence="2" id="KW-1185">Reference proteome</keyword>
<accession>A0A0B5EMA4</accession>
<keyword evidence="1" id="KW-0489">Methyltransferase</keyword>
<dbReference type="EMBL" id="CP010519">
    <property type="protein sequence ID" value="AJE83578.1"/>
    <property type="molecule type" value="Genomic_DNA"/>
</dbReference>
<proteinExistence type="predicted"/>
<evidence type="ECO:0000313" key="2">
    <source>
        <dbReference type="Proteomes" id="UP000031523"/>
    </source>
</evidence>
<gene>
    <name evidence="1" type="ORF">SLNWT_3202</name>
</gene>
<keyword evidence="1" id="KW-0808">Transferase</keyword>
<dbReference type="AlphaFoldDB" id="A0A0B5EMA4"/>
<name>A0A0B5EMA4_STRA4</name>